<dbReference type="EMBL" id="BMNM01000017">
    <property type="protein sequence ID" value="GGI87147.1"/>
    <property type="molecule type" value="Genomic_DNA"/>
</dbReference>
<evidence type="ECO:0000313" key="3">
    <source>
        <dbReference type="Proteomes" id="UP000657075"/>
    </source>
</evidence>
<proteinExistence type="predicted"/>
<evidence type="ECO:0000313" key="4">
    <source>
        <dbReference type="Proteomes" id="UP001060771"/>
    </source>
</evidence>
<accession>A0A830EB66</accession>
<keyword evidence="4" id="KW-1185">Reference proteome</keyword>
<dbReference type="RefSeq" id="WP_054844530.1">
    <property type="nucleotide sequence ID" value="NZ_AP026830.1"/>
</dbReference>
<name>A0A830EB66_9CREN</name>
<evidence type="ECO:0000313" key="1">
    <source>
        <dbReference type="EMBL" id="BDR93096.1"/>
    </source>
</evidence>
<organism evidence="2 3">
    <name type="scientific">Vulcanisaeta souniana JCM 11219</name>
    <dbReference type="NCBI Taxonomy" id="1293586"/>
    <lineage>
        <taxon>Archaea</taxon>
        <taxon>Thermoproteota</taxon>
        <taxon>Thermoprotei</taxon>
        <taxon>Thermoproteales</taxon>
        <taxon>Thermoproteaceae</taxon>
        <taxon>Vulcanisaeta</taxon>
    </lineage>
</organism>
<reference evidence="2" key="1">
    <citation type="journal article" date="2014" name="Int. J. Syst. Evol. Microbiol.">
        <title>Complete genome sequence of Corynebacterium casei LMG S-19264T (=DSM 44701T), isolated from a smear-ripened cheese.</title>
        <authorList>
            <consortium name="US DOE Joint Genome Institute (JGI-PGF)"/>
            <person name="Walter F."/>
            <person name="Albersmeier A."/>
            <person name="Kalinowski J."/>
            <person name="Ruckert C."/>
        </authorList>
    </citation>
    <scope>NUCLEOTIDE SEQUENCE</scope>
    <source>
        <strain evidence="2">JCM 11219</strain>
    </source>
</reference>
<evidence type="ECO:0000313" key="2">
    <source>
        <dbReference type="EMBL" id="GGI87147.1"/>
    </source>
</evidence>
<dbReference type="GeneID" id="76207730"/>
<dbReference type="AlphaFoldDB" id="A0A830EB66"/>
<dbReference type="Proteomes" id="UP001060771">
    <property type="component" value="Chromosome"/>
</dbReference>
<protein>
    <submittedName>
        <fullName evidence="2">Uncharacterized protein</fullName>
    </submittedName>
</protein>
<reference evidence="1" key="4">
    <citation type="journal article" date="2023" name="Microbiol. Resour. Announc.">
        <title>Complete Genome Sequence of Vulcanisaeta souniana Strain IC-059, a Hyperthermophilic Archaeon Isolated from Hot Spring Water in Japan.</title>
        <authorList>
            <person name="Kato S."/>
            <person name="Itoh T."/>
            <person name="Wu L."/>
            <person name="Ma J."/>
            <person name="Ohkuma M."/>
        </authorList>
    </citation>
    <scope>NUCLEOTIDE SEQUENCE</scope>
    <source>
        <strain evidence="1">JCM 11219</strain>
    </source>
</reference>
<reference evidence="4" key="3">
    <citation type="submission" date="2022-09" db="EMBL/GenBank/DDBJ databases">
        <title>Complete genome sequence of Vulcanisaeta souniana.</title>
        <authorList>
            <person name="Kato S."/>
            <person name="Itoh T."/>
            <person name="Ohkuma M."/>
        </authorList>
    </citation>
    <scope>NUCLEOTIDE SEQUENCE [LARGE SCALE GENOMIC DNA]</scope>
    <source>
        <strain evidence="4">JCM 11219</strain>
    </source>
</reference>
<sequence length="249" mass="27903">MSIYYLDNYHILILQALLLHLIKGKVRRCSRNLDSLYYVSMSTGMSIATAYRKALDLMNLGLIERVSKGHYVITTKGVLLLAMMYLSNGGSINKDVFELAIDKLREDWDLEEFDRNEVISYLKLLYKGFSKLGLSPLNVNVNLLGKSVYYVLPDGINNGRISLIHSIADYLGVSVDEVRQAERVIAKALLDYLPSVRLRDGCRAVVVLAGDQSIRASPVILAIKCRIRGYSLNSDCPVALSLIHKAFNE</sequence>
<dbReference type="OrthoDB" id="26150at2157"/>
<reference evidence="2" key="2">
    <citation type="submission" date="2020-09" db="EMBL/GenBank/DDBJ databases">
        <authorList>
            <person name="Sun Q."/>
            <person name="Ohkuma M."/>
        </authorList>
    </citation>
    <scope>NUCLEOTIDE SEQUENCE</scope>
    <source>
        <strain evidence="2">JCM 11219</strain>
    </source>
</reference>
<dbReference type="EMBL" id="AP026830">
    <property type="protein sequence ID" value="BDR93096.1"/>
    <property type="molecule type" value="Genomic_DNA"/>
</dbReference>
<gene>
    <name evidence="2" type="ORF">GCM10007112_25050</name>
    <name evidence="1" type="ORF">Vsou_21890</name>
</gene>
<dbReference type="Proteomes" id="UP000657075">
    <property type="component" value="Unassembled WGS sequence"/>
</dbReference>